<protein>
    <submittedName>
        <fullName evidence="1">Uncharacterized protein</fullName>
    </submittedName>
</protein>
<keyword evidence="2" id="KW-1185">Reference proteome</keyword>
<evidence type="ECO:0000313" key="1">
    <source>
        <dbReference type="EMBL" id="CPR13839.1"/>
    </source>
</evidence>
<sequence length="48" mass="5666">MAISDLNIYRRCSLFFKIIAHGVRPYIGLRTIERRIGACRKNRQIDDD</sequence>
<accession>A0A0G4JPI2</accession>
<evidence type="ECO:0000313" key="2">
    <source>
        <dbReference type="Proteomes" id="UP000044377"/>
    </source>
</evidence>
<name>A0A0G4JPI2_9GAMM</name>
<dbReference type="Proteomes" id="UP000044377">
    <property type="component" value="Unassembled WGS sequence"/>
</dbReference>
<reference evidence="2" key="1">
    <citation type="submission" date="2015-01" db="EMBL/GenBank/DDBJ databases">
        <authorList>
            <person name="Paterson Steve"/>
        </authorList>
    </citation>
    <scope>NUCLEOTIDE SEQUENCE [LARGE SCALE GENOMIC DNA]</scope>
    <source>
        <strain evidence="2">OBR1</strain>
    </source>
</reference>
<dbReference type="STRING" id="1109412.BN1221_00243"/>
<dbReference type="EMBL" id="CGIG01000001">
    <property type="protein sequence ID" value="CPR13839.1"/>
    <property type="molecule type" value="Genomic_DNA"/>
</dbReference>
<organism evidence="1 2">
    <name type="scientific">Brenneria goodwinii</name>
    <dbReference type="NCBI Taxonomy" id="1109412"/>
    <lineage>
        <taxon>Bacteria</taxon>
        <taxon>Pseudomonadati</taxon>
        <taxon>Pseudomonadota</taxon>
        <taxon>Gammaproteobacteria</taxon>
        <taxon>Enterobacterales</taxon>
        <taxon>Pectobacteriaceae</taxon>
        <taxon>Brenneria</taxon>
    </lineage>
</organism>
<proteinExistence type="predicted"/>
<dbReference type="AlphaFoldDB" id="A0A0G4JPI2"/>
<gene>
    <name evidence="1" type="ORF">BN1221_00243</name>
</gene>